<dbReference type="InterPro" id="IPR006143">
    <property type="entry name" value="RND_pump_MFP"/>
</dbReference>
<protein>
    <submittedName>
        <fullName evidence="9">Membrane fusion protein (Multidrug efflux system)</fullName>
    </submittedName>
</protein>
<dbReference type="Proteomes" id="UP000553963">
    <property type="component" value="Unassembled WGS sequence"/>
</dbReference>
<accession>A0A840ANW9</accession>
<dbReference type="RefSeq" id="WP_183398686.1">
    <property type="nucleotide sequence ID" value="NZ_JACIDS010000003.1"/>
</dbReference>
<dbReference type="GO" id="GO:0022857">
    <property type="term" value="F:transmembrane transporter activity"/>
    <property type="evidence" value="ECO:0007669"/>
    <property type="project" value="InterPro"/>
</dbReference>
<evidence type="ECO:0000313" key="10">
    <source>
        <dbReference type="Proteomes" id="UP000553963"/>
    </source>
</evidence>
<dbReference type="Gene3D" id="2.40.30.170">
    <property type="match status" value="1"/>
</dbReference>
<dbReference type="AlphaFoldDB" id="A0A840ANW9"/>
<organism evidence="9 10">
    <name type="scientific">Kaistia hirudinis</name>
    <dbReference type="NCBI Taxonomy" id="1293440"/>
    <lineage>
        <taxon>Bacteria</taxon>
        <taxon>Pseudomonadati</taxon>
        <taxon>Pseudomonadota</taxon>
        <taxon>Alphaproteobacteria</taxon>
        <taxon>Hyphomicrobiales</taxon>
        <taxon>Kaistiaceae</taxon>
        <taxon>Kaistia</taxon>
    </lineage>
</organism>
<evidence type="ECO:0000313" key="9">
    <source>
        <dbReference type="EMBL" id="MBB3930998.1"/>
    </source>
</evidence>
<dbReference type="NCBIfam" id="TIGR01730">
    <property type="entry name" value="RND_mfp"/>
    <property type="match status" value="1"/>
</dbReference>
<dbReference type="SUPFAM" id="SSF111369">
    <property type="entry name" value="HlyD-like secretion proteins"/>
    <property type="match status" value="1"/>
</dbReference>
<dbReference type="EMBL" id="JACIDS010000003">
    <property type="protein sequence ID" value="MBB3930998.1"/>
    <property type="molecule type" value="Genomic_DNA"/>
</dbReference>
<gene>
    <name evidence="9" type="ORF">GGR25_002048</name>
</gene>
<dbReference type="Gene3D" id="2.40.420.20">
    <property type="match status" value="1"/>
</dbReference>
<reference evidence="9 10" key="1">
    <citation type="submission" date="2020-08" db="EMBL/GenBank/DDBJ databases">
        <title>Genomic Encyclopedia of Type Strains, Phase IV (KMG-IV): sequencing the most valuable type-strain genomes for metagenomic binning, comparative biology and taxonomic classification.</title>
        <authorList>
            <person name="Goeker M."/>
        </authorList>
    </citation>
    <scope>NUCLEOTIDE SEQUENCE [LARGE SCALE GENOMIC DNA]</scope>
    <source>
        <strain evidence="9 10">DSM 25966</strain>
    </source>
</reference>
<evidence type="ECO:0000256" key="1">
    <source>
        <dbReference type="ARBA" id="ARBA00004196"/>
    </source>
</evidence>
<dbReference type="InterPro" id="IPR058624">
    <property type="entry name" value="MdtA-like_HH"/>
</dbReference>
<keyword evidence="10" id="KW-1185">Reference proteome</keyword>
<dbReference type="FunFam" id="2.40.420.20:FF:000001">
    <property type="entry name" value="Efflux RND transporter periplasmic adaptor subunit"/>
    <property type="match status" value="1"/>
</dbReference>
<keyword evidence="3" id="KW-0175">Coiled coil</keyword>
<evidence type="ECO:0000256" key="3">
    <source>
        <dbReference type="SAM" id="Coils"/>
    </source>
</evidence>
<comment type="caution">
    <text evidence="9">The sequence shown here is derived from an EMBL/GenBank/DDBJ whole genome shotgun (WGS) entry which is preliminary data.</text>
</comment>
<dbReference type="GO" id="GO:0005886">
    <property type="term" value="C:plasma membrane"/>
    <property type="evidence" value="ECO:0007669"/>
    <property type="project" value="TreeGrafter"/>
</dbReference>
<evidence type="ECO:0000259" key="7">
    <source>
        <dbReference type="Pfam" id="PF25944"/>
    </source>
</evidence>
<evidence type="ECO:0000259" key="8">
    <source>
        <dbReference type="Pfam" id="PF25967"/>
    </source>
</evidence>
<dbReference type="Gene3D" id="2.40.50.100">
    <property type="match status" value="1"/>
</dbReference>
<feature type="domain" description="Multidrug resistance protein MdtA-like alpha-helical hairpin" evidence="5">
    <location>
        <begin position="109"/>
        <end position="178"/>
    </location>
</feature>
<dbReference type="GO" id="GO:0046677">
    <property type="term" value="P:response to antibiotic"/>
    <property type="evidence" value="ECO:0007669"/>
    <property type="project" value="TreeGrafter"/>
</dbReference>
<dbReference type="PROSITE" id="PS51257">
    <property type="entry name" value="PROKAR_LIPOPROTEIN"/>
    <property type="match status" value="1"/>
</dbReference>
<comment type="similarity">
    <text evidence="2">Belongs to the membrane fusion protein (MFP) (TC 8.A.1) family.</text>
</comment>
<evidence type="ECO:0000259" key="6">
    <source>
        <dbReference type="Pfam" id="PF25917"/>
    </source>
</evidence>
<comment type="subcellular location">
    <subcellularLocation>
        <location evidence="1">Cell envelope</location>
    </subcellularLocation>
</comment>
<dbReference type="Pfam" id="PF25917">
    <property type="entry name" value="BSH_RND"/>
    <property type="match status" value="1"/>
</dbReference>
<dbReference type="PANTHER" id="PTHR30158:SF3">
    <property type="entry name" value="MULTIDRUG EFFLUX PUMP SUBUNIT ACRA-RELATED"/>
    <property type="match status" value="1"/>
</dbReference>
<feature type="domain" description="Multidrug resistance protein MdtA-like barrel-sandwich hybrid" evidence="6">
    <location>
        <begin position="68"/>
        <end position="210"/>
    </location>
</feature>
<dbReference type="Pfam" id="PF25967">
    <property type="entry name" value="RND-MFP_C"/>
    <property type="match status" value="1"/>
</dbReference>
<feature type="chain" id="PRO_5032709870" evidence="4">
    <location>
        <begin position="22"/>
        <end position="411"/>
    </location>
</feature>
<dbReference type="InterPro" id="IPR058625">
    <property type="entry name" value="MdtA-like_BSH"/>
</dbReference>
<evidence type="ECO:0000256" key="2">
    <source>
        <dbReference type="ARBA" id="ARBA00009477"/>
    </source>
</evidence>
<dbReference type="Pfam" id="PF25876">
    <property type="entry name" value="HH_MFP_RND"/>
    <property type="match status" value="1"/>
</dbReference>
<sequence length="411" mass="42521">MKTMRSVLAPLILLAAGLAGCSGGNETASASGQMPGAGNPVVEVGVLTLKKQAVPIMVEVAGRTSALETADIRPQVDGIIKRRVFTEGSAVKVGDLLYEIDPSSYQATYDAAAAALEKAEAAVPSAQAKVDRYNQLVGANSVTGQNLDDAKAALAQANADVAAARASVEQAQINLTHTKVTAPIDGLIGTSSVTAGALVTANQTTPLATIRQINPINVDLSDSSVNLLRIRGMLDSGRLKRTDGPPKITLILEDGSVYPKTGTLESTDAAVSQTTGTFSIRSRFPNDDRTLLPGMYVRARIDVGTDESGFLVPQRAIDRNAKGAATAKFVTADNKVETRILNTVQAVGNDWLVDEGIAEGDRLIVDGLQKARDGASVTPVAVTLDANGVVVEDKAAPATADPAATTPAATK</sequence>
<proteinExistence type="inferred from homology"/>
<feature type="signal peptide" evidence="4">
    <location>
        <begin position="1"/>
        <end position="21"/>
    </location>
</feature>
<feature type="domain" description="Multidrug resistance protein MdtA-like C-terminal permuted SH3" evidence="8">
    <location>
        <begin position="311"/>
        <end position="370"/>
    </location>
</feature>
<dbReference type="Pfam" id="PF25944">
    <property type="entry name" value="Beta-barrel_RND"/>
    <property type="match status" value="1"/>
</dbReference>
<evidence type="ECO:0000256" key="4">
    <source>
        <dbReference type="SAM" id="SignalP"/>
    </source>
</evidence>
<evidence type="ECO:0000259" key="5">
    <source>
        <dbReference type="Pfam" id="PF25876"/>
    </source>
</evidence>
<keyword evidence="4" id="KW-0732">Signal</keyword>
<dbReference type="GO" id="GO:0030313">
    <property type="term" value="C:cell envelope"/>
    <property type="evidence" value="ECO:0007669"/>
    <property type="project" value="UniProtKB-SubCell"/>
</dbReference>
<dbReference type="InterPro" id="IPR058626">
    <property type="entry name" value="MdtA-like_b-barrel"/>
</dbReference>
<feature type="coiled-coil region" evidence="3">
    <location>
        <begin position="116"/>
        <end position="174"/>
    </location>
</feature>
<dbReference type="InterPro" id="IPR058627">
    <property type="entry name" value="MdtA-like_C"/>
</dbReference>
<feature type="domain" description="Multidrug resistance protein MdtA-like beta-barrel" evidence="7">
    <location>
        <begin position="215"/>
        <end position="305"/>
    </location>
</feature>
<dbReference type="Gene3D" id="1.10.287.470">
    <property type="entry name" value="Helix hairpin bin"/>
    <property type="match status" value="1"/>
</dbReference>
<name>A0A840ANW9_9HYPH</name>
<dbReference type="PANTHER" id="PTHR30158">
    <property type="entry name" value="ACRA/E-RELATED COMPONENT OF DRUG EFFLUX TRANSPORTER"/>
    <property type="match status" value="1"/>
</dbReference>